<organism evidence="2 3">
    <name type="scientific">Arenibacter antarcticus</name>
    <dbReference type="NCBI Taxonomy" id="2040469"/>
    <lineage>
        <taxon>Bacteria</taxon>
        <taxon>Pseudomonadati</taxon>
        <taxon>Bacteroidota</taxon>
        <taxon>Flavobacteriia</taxon>
        <taxon>Flavobacteriales</taxon>
        <taxon>Flavobacteriaceae</taxon>
        <taxon>Arenibacter</taxon>
    </lineage>
</organism>
<gene>
    <name evidence="2" type="ORF">ACFS1K_02085</name>
</gene>
<feature type="signal peptide" evidence="1">
    <location>
        <begin position="1"/>
        <end position="24"/>
    </location>
</feature>
<accession>A0ABW5VE69</accession>
<feature type="chain" id="PRO_5046008848" evidence="1">
    <location>
        <begin position="25"/>
        <end position="183"/>
    </location>
</feature>
<proteinExistence type="predicted"/>
<dbReference type="EMBL" id="JBHUOK010000004">
    <property type="protein sequence ID" value="MFD2788546.1"/>
    <property type="molecule type" value="Genomic_DNA"/>
</dbReference>
<keyword evidence="3" id="KW-1185">Reference proteome</keyword>
<protein>
    <submittedName>
        <fullName evidence="2">Peptidoglycan-binding protein LysM</fullName>
    </submittedName>
</protein>
<reference evidence="3" key="1">
    <citation type="journal article" date="2019" name="Int. J. Syst. Evol. Microbiol.">
        <title>The Global Catalogue of Microorganisms (GCM) 10K type strain sequencing project: providing services to taxonomists for standard genome sequencing and annotation.</title>
        <authorList>
            <consortium name="The Broad Institute Genomics Platform"/>
            <consortium name="The Broad Institute Genome Sequencing Center for Infectious Disease"/>
            <person name="Wu L."/>
            <person name="Ma J."/>
        </authorList>
    </citation>
    <scope>NUCLEOTIDE SEQUENCE [LARGE SCALE GENOMIC DNA]</scope>
    <source>
        <strain evidence="3">KCTC 52924</strain>
    </source>
</reference>
<evidence type="ECO:0000313" key="3">
    <source>
        <dbReference type="Proteomes" id="UP001597532"/>
    </source>
</evidence>
<evidence type="ECO:0000256" key="1">
    <source>
        <dbReference type="SAM" id="SignalP"/>
    </source>
</evidence>
<dbReference type="RefSeq" id="WP_251807055.1">
    <property type="nucleotide sequence ID" value="NZ_CP166679.1"/>
</dbReference>
<name>A0ABW5VE69_9FLAO</name>
<comment type="caution">
    <text evidence="2">The sequence shown here is derived from an EMBL/GenBank/DDBJ whole genome shotgun (WGS) entry which is preliminary data.</text>
</comment>
<evidence type="ECO:0000313" key="2">
    <source>
        <dbReference type="EMBL" id="MFD2788546.1"/>
    </source>
</evidence>
<dbReference type="Proteomes" id="UP001597532">
    <property type="component" value="Unassembled WGS sequence"/>
</dbReference>
<sequence>MKKQIITATLALGAILLGTNNVQAQNATDNATTTVNITLEDVISIDVASGTEVVDFNYPTAASYNQDQTVSKANSLIVTSTKAFDIEVKADKATFEHATITTAFIPVNVLTIKPVTGGSMGGTPADVNLSTTDQTLVSAAPVGSAVTLNLDYFIPLAKSSSSDILGKPSGKYTTTVTYTATAN</sequence>
<keyword evidence="1" id="KW-0732">Signal</keyword>